<reference evidence="2" key="1">
    <citation type="submission" date="2011-07" db="EMBL/GenBank/DDBJ databases">
        <authorList>
            <consortium name="Caenorhabditis brenneri Sequencing and Analysis Consortium"/>
            <person name="Wilson R.K."/>
        </authorList>
    </citation>
    <scope>NUCLEOTIDE SEQUENCE [LARGE SCALE GENOMIC DNA]</scope>
    <source>
        <strain evidence="2">PB2801</strain>
    </source>
</reference>
<gene>
    <name evidence="1" type="ORF">CAEBREN_24298</name>
</gene>
<organism evidence="2">
    <name type="scientific">Caenorhabditis brenneri</name>
    <name type="common">Nematode worm</name>
    <dbReference type="NCBI Taxonomy" id="135651"/>
    <lineage>
        <taxon>Eukaryota</taxon>
        <taxon>Metazoa</taxon>
        <taxon>Ecdysozoa</taxon>
        <taxon>Nematoda</taxon>
        <taxon>Chromadorea</taxon>
        <taxon>Rhabditida</taxon>
        <taxon>Rhabditina</taxon>
        <taxon>Rhabditomorpha</taxon>
        <taxon>Rhabditoidea</taxon>
        <taxon>Rhabditidae</taxon>
        <taxon>Peloderinae</taxon>
        <taxon>Caenorhabditis</taxon>
    </lineage>
</organism>
<dbReference type="Pfam" id="PF12078">
    <property type="entry name" value="DUF3557"/>
    <property type="match status" value="2"/>
</dbReference>
<dbReference type="AlphaFoldDB" id="G0MMH1"/>
<name>G0MMH1_CAEBE</name>
<dbReference type="PANTHER" id="PTHR31379">
    <property type="entry name" value="F-BOX C PROTEIN-RELATED-RELATED"/>
    <property type="match status" value="1"/>
</dbReference>
<dbReference type="PANTHER" id="PTHR31379:SF1">
    <property type="entry name" value="F-BOX C PROTEIN-RELATED"/>
    <property type="match status" value="1"/>
</dbReference>
<dbReference type="InterPro" id="IPR021942">
    <property type="entry name" value="DUF3557"/>
</dbReference>
<dbReference type="OMA" id="MKVEPRG"/>
<keyword evidence="2" id="KW-1185">Reference proteome</keyword>
<dbReference type="EMBL" id="GL379802">
    <property type="protein sequence ID" value="EGT37393.1"/>
    <property type="molecule type" value="Genomic_DNA"/>
</dbReference>
<evidence type="ECO:0000313" key="2">
    <source>
        <dbReference type="Proteomes" id="UP000008068"/>
    </source>
</evidence>
<dbReference type="HOGENOM" id="CLU_415762_0_0_1"/>
<sequence>MSINPSLSDRTKRLLQQLEPDGRIQLIRRCPSIRTIEKTVPFEICSLKLLGYGVEIDNVMYEISSQQLPYEGPYSRPPLDYIVDPPKLILFKISRSARNHKLETIEKYSQKMTHEEAVVCLFNKIFGGRSVPIYVNNFIYGLRWKMYDPFPFAVSFKISKLRIWENEQFVWENLSALRRIIHESSFPLKFLGCAAYKPNEIPRLLEETVKDVKVLEMRTHLRDLRPVLTSMSHSVVYFDTNMDNEMLKMLIEHWTTTNRPIGSDYTFKYGNRQELQNKMEEIREHFNGATLDEKTVILPMNEVAQIKVSYGEHPVLRVLVEAVGTIHNPIKKPPIHIDRPMSYDSMKHLLQHFEPSLRIQLARRCPSLKIIEKQLPLKINDLNLLRNGVNINGKSYEISTRQESRFPANVDCWACAKGSAVQQDLILLKIIYYIEGHKFEKIQRYEKRNKTLEEAVTLLLNIFFAGRTCPIYANNFINGFGWGHFDLLPFDVKFHIQNYKGTNFEDLRRIIHDSSFPLKFVEYSPSNLSGTFTPIVKEAGLLKVHVDRNLLRDFITNLTNPLVHFETSLTDGDLKVLIEHWTTTNRPIGNKYIFTFNRKPTLQNKMEEIREHFNGKTVDEETMILPMNETAQIKICYGEYPDYAPEEVWALAILVEAVGE</sequence>
<evidence type="ECO:0000313" key="1">
    <source>
        <dbReference type="EMBL" id="EGT37393.1"/>
    </source>
</evidence>
<dbReference type="InParanoid" id="G0MMH1"/>
<protein>
    <submittedName>
        <fullName evidence="1">Uncharacterized protein</fullName>
    </submittedName>
</protein>
<dbReference type="Proteomes" id="UP000008068">
    <property type="component" value="Unassembled WGS sequence"/>
</dbReference>
<dbReference type="OrthoDB" id="10654476at2759"/>
<accession>G0MMH1</accession>
<proteinExistence type="predicted"/>